<evidence type="ECO:0000313" key="2">
    <source>
        <dbReference type="EMBL" id="KAK0387671.1"/>
    </source>
</evidence>
<dbReference type="Gene3D" id="3.65.10.20">
    <property type="entry name" value="RNA 3'-terminal phosphate cyclase domain"/>
    <property type="match status" value="1"/>
</dbReference>
<dbReference type="EMBL" id="JAPDFR010000003">
    <property type="protein sequence ID" value="KAK0387671.1"/>
    <property type="molecule type" value="Genomic_DNA"/>
</dbReference>
<dbReference type="PANTHER" id="PTHR11096:SF0">
    <property type="entry name" value="RNA 3'-TERMINAL PHOSPHATE CYCLASE"/>
    <property type="match status" value="1"/>
</dbReference>
<gene>
    <name evidence="2" type="ORF">NLU13_3916</name>
</gene>
<dbReference type="AlphaFoldDB" id="A0AA39GIJ6"/>
<keyword evidence="3" id="KW-1185">Reference proteome</keyword>
<feature type="domain" description="RNA 3'-terminal phosphate cyclase" evidence="1">
    <location>
        <begin position="11"/>
        <end position="330"/>
    </location>
</feature>
<evidence type="ECO:0000313" key="3">
    <source>
        <dbReference type="Proteomes" id="UP001175261"/>
    </source>
</evidence>
<name>A0AA39GIJ6_SARSR</name>
<dbReference type="InterPro" id="IPR000228">
    <property type="entry name" value="RNA3'_term_phos_cyc"/>
</dbReference>
<dbReference type="InterPro" id="IPR013792">
    <property type="entry name" value="RNA3'P_cycl/enolpyr_Trfase_a/b"/>
</dbReference>
<dbReference type="Proteomes" id="UP001175261">
    <property type="component" value="Unassembled WGS sequence"/>
</dbReference>
<proteinExistence type="predicted"/>
<evidence type="ECO:0000259" key="1">
    <source>
        <dbReference type="Pfam" id="PF01137"/>
    </source>
</evidence>
<dbReference type="PANTHER" id="PTHR11096">
    <property type="entry name" value="RNA 3' TERMINAL PHOSPHATE CYCLASE"/>
    <property type="match status" value="1"/>
</dbReference>
<dbReference type="Gene3D" id="3.30.360.20">
    <property type="entry name" value="RNA 3'-terminal phosphate cyclase, insert domain"/>
    <property type="match status" value="1"/>
</dbReference>
<dbReference type="GO" id="GO:0005634">
    <property type="term" value="C:nucleus"/>
    <property type="evidence" value="ECO:0007669"/>
    <property type="project" value="TreeGrafter"/>
</dbReference>
<dbReference type="GO" id="GO:0006396">
    <property type="term" value="P:RNA processing"/>
    <property type="evidence" value="ECO:0007669"/>
    <property type="project" value="InterPro"/>
</dbReference>
<dbReference type="Pfam" id="PF01137">
    <property type="entry name" value="RTC"/>
    <property type="match status" value="1"/>
</dbReference>
<sequence length="405" mass="44463">MKPILLDGRTGEGGGQLVRLAVGLSALTTRPIKITNVRGNRPGDRGGGLKSQHVTAIEFLASVTDAQTEGLAVGSNTLTFIPRLPPTSLPQRQFNISASSGAASTLLILQTIFPFLLYAAGDPIQLSISGGTNAAWSLSFEYLDQILLPTLEERFGVKVGREMKTRGWSLGKQSRGEVLITVHPIQKGEKLRFIPPTPRSYPESFVVTSVDVSIATPAFTHEILQTALVENLGQLYPDAEVHFKTLEDSGDPARVYILLVAHSASNIRWGRDILTSLPKRMNSPDTILKQYASKVCRDLDQEVTLAGEVDEFLQDQLICFQALAEGYSSFLRLDRPMSEEYLSESSSAWNSLTHGNEEVRKDRGDEPFGYGELHAQTARWVVAEMLPEVEFYRKGTIVKGAAVTF</sequence>
<reference evidence="2" key="1">
    <citation type="submission" date="2022-10" db="EMBL/GenBank/DDBJ databases">
        <title>Determination and structural analysis of whole genome sequence of Sarocladium strictum F4-1.</title>
        <authorList>
            <person name="Hu L."/>
            <person name="Jiang Y."/>
        </authorList>
    </citation>
    <scope>NUCLEOTIDE SEQUENCE</scope>
    <source>
        <strain evidence="2">F4-1</strain>
    </source>
</reference>
<dbReference type="SUPFAM" id="SSF55205">
    <property type="entry name" value="EPT/RTPC-like"/>
    <property type="match status" value="1"/>
</dbReference>
<dbReference type="InterPro" id="IPR037136">
    <property type="entry name" value="RNA3'_phos_cyclase_dom_sf"/>
</dbReference>
<dbReference type="InterPro" id="IPR036553">
    <property type="entry name" value="RPTC_insert"/>
</dbReference>
<dbReference type="InterPro" id="IPR023797">
    <property type="entry name" value="RNA3'_phos_cyclase_dom"/>
</dbReference>
<accession>A0AA39GIJ6</accession>
<protein>
    <recommendedName>
        <fullName evidence="1">RNA 3'-terminal phosphate cyclase domain-containing protein</fullName>
    </recommendedName>
</protein>
<dbReference type="GO" id="GO:0003963">
    <property type="term" value="F:RNA-3'-phosphate cyclase activity"/>
    <property type="evidence" value="ECO:0007669"/>
    <property type="project" value="TreeGrafter"/>
</dbReference>
<organism evidence="2 3">
    <name type="scientific">Sarocladium strictum</name>
    <name type="common">Black bundle disease fungus</name>
    <name type="synonym">Acremonium strictum</name>
    <dbReference type="NCBI Taxonomy" id="5046"/>
    <lineage>
        <taxon>Eukaryota</taxon>
        <taxon>Fungi</taxon>
        <taxon>Dikarya</taxon>
        <taxon>Ascomycota</taxon>
        <taxon>Pezizomycotina</taxon>
        <taxon>Sordariomycetes</taxon>
        <taxon>Hypocreomycetidae</taxon>
        <taxon>Hypocreales</taxon>
        <taxon>Sarocladiaceae</taxon>
        <taxon>Sarocladium</taxon>
    </lineage>
</organism>
<comment type="caution">
    <text evidence="2">The sequence shown here is derived from an EMBL/GenBank/DDBJ whole genome shotgun (WGS) entry which is preliminary data.</text>
</comment>